<keyword evidence="1" id="KW-0732">Signal</keyword>
<evidence type="ECO:0000313" key="2">
    <source>
        <dbReference type="EMBL" id="GKU89348.1"/>
    </source>
</evidence>
<gene>
    <name evidence="2" type="ORF">SLEP1_g3495</name>
</gene>
<dbReference type="InterPro" id="IPR055317">
    <property type="entry name" value="CLE14-like"/>
</dbReference>
<accession>A0AAV5HKN9</accession>
<comment type="caution">
    <text evidence="2">The sequence shown here is derived from an EMBL/GenBank/DDBJ whole genome shotgun (WGS) entry which is preliminary data.</text>
</comment>
<feature type="chain" id="PRO_5043887571" evidence="1">
    <location>
        <begin position="27"/>
        <end position="93"/>
    </location>
</feature>
<sequence>MTIHSPLLPVLLVFTILLSTLHPSSCRQLGETSYGDTQVTQQGLMRLRARFLMLFPEHLSATFLSAVSENKKFSSVHGVSHQLVPGGPNPLHN</sequence>
<keyword evidence="3" id="KW-1185">Reference proteome</keyword>
<name>A0AAV5HKN9_9ROSI</name>
<evidence type="ECO:0000256" key="1">
    <source>
        <dbReference type="SAM" id="SignalP"/>
    </source>
</evidence>
<dbReference type="PANTHER" id="PTHR35472:SF6">
    <property type="entry name" value="CLAVATA3_ESR (CLE) GENE FAMILY MEMBER MTCLE10"/>
    <property type="match status" value="1"/>
</dbReference>
<protein>
    <submittedName>
        <fullName evidence="2">Uncharacterized protein</fullName>
    </submittedName>
</protein>
<organism evidence="2 3">
    <name type="scientific">Rubroshorea leprosula</name>
    <dbReference type="NCBI Taxonomy" id="152421"/>
    <lineage>
        <taxon>Eukaryota</taxon>
        <taxon>Viridiplantae</taxon>
        <taxon>Streptophyta</taxon>
        <taxon>Embryophyta</taxon>
        <taxon>Tracheophyta</taxon>
        <taxon>Spermatophyta</taxon>
        <taxon>Magnoliopsida</taxon>
        <taxon>eudicotyledons</taxon>
        <taxon>Gunneridae</taxon>
        <taxon>Pentapetalae</taxon>
        <taxon>rosids</taxon>
        <taxon>malvids</taxon>
        <taxon>Malvales</taxon>
        <taxon>Dipterocarpaceae</taxon>
        <taxon>Rubroshorea</taxon>
    </lineage>
</organism>
<dbReference type="AlphaFoldDB" id="A0AAV5HKN9"/>
<dbReference type="PANTHER" id="PTHR35472">
    <property type="match status" value="1"/>
</dbReference>
<proteinExistence type="predicted"/>
<reference evidence="2 3" key="1">
    <citation type="journal article" date="2021" name="Commun. Biol.">
        <title>The genome of Shorea leprosula (Dipterocarpaceae) highlights the ecological relevance of drought in aseasonal tropical rainforests.</title>
        <authorList>
            <person name="Ng K.K.S."/>
            <person name="Kobayashi M.J."/>
            <person name="Fawcett J.A."/>
            <person name="Hatakeyama M."/>
            <person name="Paape T."/>
            <person name="Ng C.H."/>
            <person name="Ang C.C."/>
            <person name="Tnah L.H."/>
            <person name="Lee C.T."/>
            <person name="Nishiyama T."/>
            <person name="Sese J."/>
            <person name="O'Brien M.J."/>
            <person name="Copetti D."/>
            <person name="Mohd Noor M.I."/>
            <person name="Ong R.C."/>
            <person name="Putra M."/>
            <person name="Sireger I.Z."/>
            <person name="Indrioko S."/>
            <person name="Kosugi Y."/>
            <person name="Izuno A."/>
            <person name="Isagi Y."/>
            <person name="Lee S.L."/>
            <person name="Shimizu K.K."/>
        </authorList>
    </citation>
    <scope>NUCLEOTIDE SEQUENCE [LARGE SCALE GENOMIC DNA]</scope>
    <source>
        <strain evidence="2">214</strain>
    </source>
</reference>
<dbReference type="EMBL" id="BPVZ01000003">
    <property type="protein sequence ID" value="GKU89348.1"/>
    <property type="molecule type" value="Genomic_DNA"/>
</dbReference>
<feature type="signal peptide" evidence="1">
    <location>
        <begin position="1"/>
        <end position="26"/>
    </location>
</feature>
<evidence type="ECO:0000313" key="3">
    <source>
        <dbReference type="Proteomes" id="UP001054252"/>
    </source>
</evidence>
<dbReference type="Proteomes" id="UP001054252">
    <property type="component" value="Unassembled WGS sequence"/>
</dbReference>